<dbReference type="EMBL" id="VOIH02000001">
    <property type="protein sequence ID" value="KAF3457402.1"/>
    <property type="molecule type" value="Genomic_DNA"/>
</dbReference>
<keyword evidence="27" id="KW-1185">Reference proteome</keyword>
<dbReference type="PROSITE" id="PS00109">
    <property type="entry name" value="PROTEIN_KINASE_TYR"/>
    <property type="match status" value="1"/>
</dbReference>
<dbReference type="InterPro" id="IPR017441">
    <property type="entry name" value="Protein_kinase_ATP_BS"/>
</dbReference>
<dbReference type="Gene3D" id="3.30.200.20">
    <property type="entry name" value="Phosphorylase Kinase, domain 1"/>
    <property type="match status" value="1"/>
</dbReference>
<dbReference type="SMART" id="SM00365">
    <property type="entry name" value="LRR_SD22"/>
    <property type="match status" value="6"/>
</dbReference>
<protein>
    <recommendedName>
        <fullName evidence="3">non-specific serine/threonine protein kinase</fullName>
        <ecNumber evidence="3">2.7.11.1</ecNumber>
    </recommendedName>
</protein>
<dbReference type="InterPro" id="IPR032675">
    <property type="entry name" value="LRR_dom_sf"/>
</dbReference>
<keyword evidence="4" id="KW-1003">Cell membrane</keyword>
<gene>
    <name evidence="26" type="ORF">FNV43_RR02059</name>
</gene>
<dbReference type="Pfam" id="PF00560">
    <property type="entry name" value="LRR_1"/>
    <property type="match status" value="3"/>
</dbReference>
<evidence type="ECO:0000256" key="7">
    <source>
        <dbReference type="ARBA" id="ARBA00022553"/>
    </source>
</evidence>
<evidence type="ECO:0000256" key="9">
    <source>
        <dbReference type="ARBA" id="ARBA00022679"/>
    </source>
</evidence>
<keyword evidence="7" id="KW-0597">Phosphoprotein</keyword>
<evidence type="ECO:0000256" key="4">
    <source>
        <dbReference type="ARBA" id="ARBA00022475"/>
    </source>
</evidence>
<name>A0A8K0MSW9_9ROSA</name>
<dbReference type="PANTHER" id="PTHR48053:SF142">
    <property type="entry name" value="REPEAT RECEPTOR-LIKE PROTEIN KINASE FAMILY PROTEIN, PUTATIVE-RELATED"/>
    <property type="match status" value="1"/>
</dbReference>
<dbReference type="FunFam" id="3.80.10.10:FF:000041">
    <property type="entry name" value="LRR receptor-like serine/threonine-protein kinase ERECTA"/>
    <property type="match status" value="1"/>
</dbReference>
<dbReference type="PROSITE" id="PS51450">
    <property type="entry name" value="LRR"/>
    <property type="match status" value="1"/>
</dbReference>
<dbReference type="OrthoDB" id="676979at2759"/>
<evidence type="ECO:0000256" key="5">
    <source>
        <dbReference type="ARBA" id="ARBA00022512"/>
    </source>
</evidence>
<dbReference type="InterPro" id="IPR001611">
    <property type="entry name" value="Leu-rich_rpt"/>
</dbReference>
<keyword evidence="5" id="KW-0964">Secreted</keyword>
<evidence type="ECO:0000256" key="21">
    <source>
        <dbReference type="ARBA" id="ARBA00047899"/>
    </source>
</evidence>
<evidence type="ECO:0000256" key="11">
    <source>
        <dbReference type="ARBA" id="ARBA00022729"/>
    </source>
</evidence>
<feature type="binding site" evidence="23">
    <location>
        <position position="832"/>
    </location>
    <ligand>
        <name>ATP</name>
        <dbReference type="ChEBI" id="CHEBI:30616"/>
    </ligand>
</feature>
<dbReference type="SUPFAM" id="SSF56112">
    <property type="entry name" value="Protein kinase-like (PK-like)"/>
    <property type="match status" value="1"/>
</dbReference>
<sequence>MSSLVEKPISKKYCLFVFIIINILLFPACSSSSAKRSTASEAEALLKWKNSLDHNPFNHSLLPSWKSPSSACQWVGLSCNELGRITEIYVNGTNLRGTLYNFNFSSFPNLLTLVLYNVSLHGSIPQQISNLSRLTHLDLRRNHLSGNIPSEIGILSSLRGIFLSWNDLTDSLPKVIASVANLSYLSNLTIGANQIYGFIPHEIGQLKSLVGLYLFEANLTGSIPASVGNLTNLSTLSLFSNRISGFIPNEIGQLKSLNYLSLSKNILTGSIPASIGNLINLSTLYLYSNKLSESIPHEIGELKSLNFLSLGRNNLTGSIPASIGNLTNLYSLYLYENKISESIPCKIGQLRSLNDLDFSENHLTGSIPGSIGNLTNLYTLYLFSNKFSGSIPQEIGQLKSLNDLELSENSLTGSIPASIGNLGSLIDLRLFQNNLTGSISPELNNLTDLEFFEFYDNFLSGYLPENICLGGRLTRFLAGNISEEFGIYQNLDYMNLRENKFIGELTESWGQYRKLTFLNISHNRVSGKIIPELGSATQLHVLDLSSNLLEGKIPKELGRLKLLFNLKLNNNGLSCTVPEEIGMLSDLQLLDLAANKLSGTIPIHIEQCTKLTLLNLRHNGFGGVVPFQIGNLHSLESLDLSENILSGALPLELGHLRNLEALNLSHNNLSGSIPSTYEEMWSLTSVDISYNKFEGALPKIKAFVEATTQVLEHNKGLCGNNSNLKPCPVPEEKHNNLVLILIAVSISGTLVLLFIIIGILFVCHRRRRSMVEPRESQTETFFAAWRHDGQKVYEEIVEATENFDSKYCIGVGGYGSVYKTMLSTGQVVAVKKLHDDGGAAGQEAFKSETSVLTKVRHRNIIKFLGFCLHRKHSFLVYELMERGSLASILSNNEKAIKLEWPKRVNVVKGLADAISYLHHECCPAIVHRDISSKNVLLDQEFEAHISDFGSARTFDSESSNWTSFAGTFGYSAPELAYTMEVNEKCDVYSFGVVTLEVIMGKHPRDLISSLSLPSSSSSPAVHHQLLLRNVLDQRLSLPRNQVANQVVFIANIAIACLQASPQSRPTMKQVSYKLAASSP</sequence>
<comment type="similarity">
    <text evidence="20">Belongs to the polygalacturonase-inhibiting protein family.</text>
</comment>
<dbReference type="GO" id="GO:0005524">
    <property type="term" value="F:ATP binding"/>
    <property type="evidence" value="ECO:0007669"/>
    <property type="project" value="UniProtKB-UniRule"/>
</dbReference>
<dbReference type="InterPro" id="IPR055414">
    <property type="entry name" value="LRR_R13L4/SHOC2-like"/>
</dbReference>
<keyword evidence="11" id="KW-0732">Signal</keyword>
<feature type="transmembrane region" description="Helical" evidence="24">
    <location>
        <begin position="737"/>
        <end position="763"/>
    </location>
</feature>
<dbReference type="GO" id="GO:0005886">
    <property type="term" value="C:plasma membrane"/>
    <property type="evidence" value="ECO:0007669"/>
    <property type="project" value="UniProtKB-SubCell"/>
</dbReference>
<evidence type="ECO:0000256" key="19">
    <source>
        <dbReference type="ARBA" id="ARBA00023180"/>
    </source>
</evidence>
<evidence type="ECO:0000259" key="25">
    <source>
        <dbReference type="PROSITE" id="PS50011"/>
    </source>
</evidence>
<dbReference type="InterPro" id="IPR051716">
    <property type="entry name" value="Plant_RL_S/T_kinase"/>
</dbReference>
<evidence type="ECO:0000256" key="10">
    <source>
        <dbReference type="ARBA" id="ARBA00022692"/>
    </source>
</evidence>
<dbReference type="Pfam" id="PF08263">
    <property type="entry name" value="LRRNT_2"/>
    <property type="match status" value="1"/>
</dbReference>
<dbReference type="Pfam" id="PF07714">
    <property type="entry name" value="PK_Tyr_Ser-Thr"/>
    <property type="match status" value="1"/>
</dbReference>
<keyword evidence="19" id="KW-0325">Glycoprotein</keyword>
<dbReference type="PROSITE" id="PS50011">
    <property type="entry name" value="PROTEIN_KINASE_DOM"/>
    <property type="match status" value="1"/>
</dbReference>
<dbReference type="FunFam" id="3.80.10.10:FF:000416">
    <property type="entry name" value="Probable leucine-rich repeat receptor-like protein kinase At5g63930"/>
    <property type="match status" value="2"/>
</dbReference>
<keyword evidence="10 24" id="KW-0812">Transmembrane</keyword>
<dbReference type="InterPro" id="IPR003591">
    <property type="entry name" value="Leu-rich_rpt_typical-subtyp"/>
</dbReference>
<evidence type="ECO:0000256" key="17">
    <source>
        <dbReference type="ARBA" id="ARBA00023136"/>
    </source>
</evidence>
<evidence type="ECO:0000256" key="24">
    <source>
        <dbReference type="SAM" id="Phobius"/>
    </source>
</evidence>
<keyword evidence="6" id="KW-0723">Serine/threonine-protein kinase</keyword>
<keyword evidence="17 24" id="KW-0472">Membrane</keyword>
<dbReference type="AlphaFoldDB" id="A0A8K0MSW9"/>
<evidence type="ECO:0000256" key="14">
    <source>
        <dbReference type="ARBA" id="ARBA00022777"/>
    </source>
</evidence>
<evidence type="ECO:0000256" key="16">
    <source>
        <dbReference type="ARBA" id="ARBA00022989"/>
    </source>
</evidence>
<evidence type="ECO:0000256" key="13">
    <source>
        <dbReference type="ARBA" id="ARBA00022741"/>
    </source>
</evidence>
<keyword evidence="18" id="KW-0675">Receptor</keyword>
<dbReference type="PRINTS" id="PR00019">
    <property type="entry name" value="LEURICHRPT"/>
</dbReference>
<dbReference type="InterPro" id="IPR000719">
    <property type="entry name" value="Prot_kinase_dom"/>
</dbReference>
<evidence type="ECO:0000256" key="18">
    <source>
        <dbReference type="ARBA" id="ARBA00023170"/>
    </source>
</evidence>
<dbReference type="FunFam" id="3.30.200.20:FF:000309">
    <property type="entry name" value="Leucine-rich repeat receptor protein kinase MSP1"/>
    <property type="match status" value="1"/>
</dbReference>
<evidence type="ECO:0000256" key="15">
    <source>
        <dbReference type="ARBA" id="ARBA00022840"/>
    </source>
</evidence>
<evidence type="ECO:0000256" key="20">
    <source>
        <dbReference type="ARBA" id="ARBA00038043"/>
    </source>
</evidence>
<comment type="subcellular location">
    <subcellularLocation>
        <location evidence="2">Cell membrane</location>
        <topology evidence="2">Single-pass type I membrane protein</topology>
    </subcellularLocation>
    <subcellularLocation>
        <location evidence="1">Secreted</location>
        <location evidence="1">Cell wall</location>
    </subcellularLocation>
</comment>
<dbReference type="PANTHER" id="PTHR48053">
    <property type="entry name" value="LEUCINE RICH REPEAT FAMILY PROTEIN, EXPRESSED"/>
    <property type="match status" value="1"/>
</dbReference>
<evidence type="ECO:0000256" key="22">
    <source>
        <dbReference type="ARBA" id="ARBA00048679"/>
    </source>
</evidence>
<evidence type="ECO:0000256" key="6">
    <source>
        <dbReference type="ARBA" id="ARBA00022527"/>
    </source>
</evidence>
<comment type="caution">
    <text evidence="26">The sequence shown here is derived from an EMBL/GenBank/DDBJ whole genome shotgun (WGS) entry which is preliminary data.</text>
</comment>
<keyword evidence="5" id="KW-0134">Cell wall</keyword>
<dbReference type="EC" id="2.7.11.1" evidence="3"/>
<accession>A0A8K0MSW9</accession>
<keyword evidence="16 24" id="KW-1133">Transmembrane helix</keyword>
<dbReference type="InterPro" id="IPR011009">
    <property type="entry name" value="Kinase-like_dom_sf"/>
</dbReference>
<feature type="transmembrane region" description="Helical" evidence="24">
    <location>
        <begin position="12"/>
        <end position="28"/>
    </location>
</feature>
<keyword evidence="12" id="KW-0677">Repeat</keyword>
<keyword evidence="15 23" id="KW-0067">ATP-binding</keyword>
<dbReference type="Gene3D" id="1.10.510.10">
    <property type="entry name" value="Transferase(Phosphotransferase) domain 1"/>
    <property type="match status" value="1"/>
</dbReference>
<evidence type="ECO:0000256" key="12">
    <source>
        <dbReference type="ARBA" id="ARBA00022737"/>
    </source>
</evidence>
<keyword evidence="13 23" id="KW-0547">Nucleotide-binding</keyword>
<dbReference type="Proteomes" id="UP000796880">
    <property type="component" value="Unassembled WGS sequence"/>
</dbReference>
<proteinExistence type="inferred from homology"/>
<evidence type="ECO:0000256" key="2">
    <source>
        <dbReference type="ARBA" id="ARBA00004251"/>
    </source>
</evidence>
<evidence type="ECO:0000313" key="26">
    <source>
        <dbReference type="EMBL" id="KAF3457402.1"/>
    </source>
</evidence>
<feature type="domain" description="Protein kinase" evidence="25">
    <location>
        <begin position="803"/>
        <end position="1079"/>
    </location>
</feature>
<dbReference type="GO" id="GO:0009791">
    <property type="term" value="P:post-embryonic development"/>
    <property type="evidence" value="ECO:0007669"/>
    <property type="project" value="UniProtKB-ARBA"/>
</dbReference>
<keyword evidence="8" id="KW-0433">Leucine-rich repeat</keyword>
<keyword evidence="14" id="KW-0418">Kinase</keyword>
<evidence type="ECO:0000256" key="23">
    <source>
        <dbReference type="PROSITE-ProRule" id="PRU10141"/>
    </source>
</evidence>
<dbReference type="GO" id="GO:0004674">
    <property type="term" value="F:protein serine/threonine kinase activity"/>
    <property type="evidence" value="ECO:0007669"/>
    <property type="project" value="UniProtKB-KW"/>
</dbReference>
<dbReference type="InterPro" id="IPR008266">
    <property type="entry name" value="Tyr_kinase_AS"/>
</dbReference>
<dbReference type="InterPro" id="IPR013210">
    <property type="entry name" value="LRR_N_plant-typ"/>
</dbReference>
<evidence type="ECO:0000313" key="27">
    <source>
        <dbReference type="Proteomes" id="UP000796880"/>
    </source>
</evidence>
<evidence type="ECO:0000256" key="3">
    <source>
        <dbReference type="ARBA" id="ARBA00012513"/>
    </source>
</evidence>
<dbReference type="SUPFAM" id="SSF52058">
    <property type="entry name" value="L domain-like"/>
    <property type="match status" value="3"/>
</dbReference>
<evidence type="ECO:0000256" key="8">
    <source>
        <dbReference type="ARBA" id="ARBA00022614"/>
    </source>
</evidence>
<reference evidence="26" key="1">
    <citation type="submission" date="2020-03" db="EMBL/GenBank/DDBJ databases">
        <title>A high-quality chromosome-level genome assembly of a woody plant with both climbing and erect habits, Rhamnella rubrinervis.</title>
        <authorList>
            <person name="Lu Z."/>
            <person name="Yang Y."/>
            <person name="Zhu X."/>
            <person name="Sun Y."/>
        </authorList>
    </citation>
    <scope>NUCLEOTIDE SEQUENCE</scope>
    <source>
        <strain evidence="26">BYM</strain>
        <tissue evidence="26">Leaf</tissue>
    </source>
</reference>
<dbReference type="Pfam" id="PF23598">
    <property type="entry name" value="LRR_14"/>
    <property type="match status" value="2"/>
</dbReference>
<dbReference type="FunFam" id="1.10.510.10:FF:000445">
    <property type="entry name" value="MDIS1-interacting receptor like kinase 2"/>
    <property type="match status" value="1"/>
</dbReference>
<keyword evidence="9" id="KW-0808">Transferase</keyword>
<comment type="catalytic activity">
    <reaction evidence="21">
        <text>L-threonyl-[protein] + ATP = O-phospho-L-threonyl-[protein] + ADP + H(+)</text>
        <dbReference type="Rhea" id="RHEA:46608"/>
        <dbReference type="Rhea" id="RHEA-COMP:11060"/>
        <dbReference type="Rhea" id="RHEA-COMP:11605"/>
        <dbReference type="ChEBI" id="CHEBI:15378"/>
        <dbReference type="ChEBI" id="CHEBI:30013"/>
        <dbReference type="ChEBI" id="CHEBI:30616"/>
        <dbReference type="ChEBI" id="CHEBI:61977"/>
        <dbReference type="ChEBI" id="CHEBI:456216"/>
        <dbReference type="EC" id="2.7.11.1"/>
    </reaction>
</comment>
<dbReference type="Gene3D" id="3.80.10.10">
    <property type="entry name" value="Ribonuclease Inhibitor"/>
    <property type="match status" value="5"/>
</dbReference>
<dbReference type="SMART" id="SM00369">
    <property type="entry name" value="LRR_TYP"/>
    <property type="match status" value="9"/>
</dbReference>
<dbReference type="PROSITE" id="PS00107">
    <property type="entry name" value="PROTEIN_KINASE_ATP"/>
    <property type="match status" value="1"/>
</dbReference>
<organism evidence="26 27">
    <name type="scientific">Rhamnella rubrinervis</name>
    <dbReference type="NCBI Taxonomy" id="2594499"/>
    <lineage>
        <taxon>Eukaryota</taxon>
        <taxon>Viridiplantae</taxon>
        <taxon>Streptophyta</taxon>
        <taxon>Embryophyta</taxon>
        <taxon>Tracheophyta</taxon>
        <taxon>Spermatophyta</taxon>
        <taxon>Magnoliopsida</taxon>
        <taxon>eudicotyledons</taxon>
        <taxon>Gunneridae</taxon>
        <taxon>Pentapetalae</taxon>
        <taxon>rosids</taxon>
        <taxon>fabids</taxon>
        <taxon>Rosales</taxon>
        <taxon>Rhamnaceae</taxon>
        <taxon>rhamnoid group</taxon>
        <taxon>Rhamneae</taxon>
        <taxon>Rhamnella</taxon>
    </lineage>
</organism>
<dbReference type="FunFam" id="3.80.10.10:FF:000400">
    <property type="entry name" value="Nuclear pore complex protein NUP107"/>
    <property type="match status" value="1"/>
</dbReference>
<evidence type="ECO:0000256" key="1">
    <source>
        <dbReference type="ARBA" id="ARBA00004191"/>
    </source>
</evidence>
<dbReference type="InterPro" id="IPR001245">
    <property type="entry name" value="Ser-Thr/Tyr_kinase_cat_dom"/>
</dbReference>
<dbReference type="FunFam" id="3.80.10.10:FF:000233">
    <property type="entry name" value="Leucine-rich repeat receptor-like protein kinase TDR"/>
    <property type="match status" value="1"/>
</dbReference>
<comment type="catalytic activity">
    <reaction evidence="22">
        <text>L-seryl-[protein] + ATP = O-phospho-L-seryl-[protein] + ADP + H(+)</text>
        <dbReference type="Rhea" id="RHEA:17989"/>
        <dbReference type="Rhea" id="RHEA-COMP:9863"/>
        <dbReference type="Rhea" id="RHEA-COMP:11604"/>
        <dbReference type="ChEBI" id="CHEBI:15378"/>
        <dbReference type="ChEBI" id="CHEBI:29999"/>
        <dbReference type="ChEBI" id="CHEBI:30616"/>
        <dbReference type="ChEBI" id="CHEBI:83421"/>
        <dbReference type="ChEBI" id="CHEBI:456216"/>
        <dbReference type="EC" id="2.7.11.1"/>
    </reaction>
</comment>